<keyword evidence="4" id="KW-1185">Reference proteome</keyword>
<feature type="signal peptide" evidence="2">
    <location>
        <begin position="1"/>
        <end position="22"/>
    </location>
</feature>
<keyword evidence="2" id="KW-0732">Signal</keyword>
<protein>
    <recommendedName>
        <fullName evidence="5">Apple domain-containing protein</fullName>
    </recommendedName>
</protein>
<proteinExistence type="predicted"/>
<reference evidence="3" key="1">
    <citation type="journal article" date="2021" name="Nat. Commun.">
        <title>Genetic determinants of endophytism in the Arabidopsis root mycobiome.</title>
        <authorList>
            <person name="Mesny F."/>
            <person name="Miyauchi S."/>
            <person name="Thiergart T."/>
            <person name="Pickel B."/>
            <person name="Atanasova L."/>
            <person name="Karlsson M."/>
            <person name="Huettel B."/>
            <person name="Barry K.W."/>
            <person name="Haridas S."/>
            <person name="Chen C."/>
            <person name="Bauer D."/>
            <person name="Andreopoulos W."/>
            <person name="Pangilinan J."/>
            <person name="LaButti K."/>
            <person name="Riley R."/>
            <person name="Lipzen A."/>
            <person name="Clum A."/>
            <person name="Drula E."/>
            <person name="Henrissat B."/>
            <person name="Kohler A."/>
            <person name="Grigoriev I.V."/>
            <person name="Martin F.M."/>
            <person name="Hacquard S."/>
        </authorList>
    </citation>
    <scope>NUCLEOTIDE SEQUENCE</scope>
    <source>
        <strain evidence="3">FSSC 5 MPI-SDFR-AT-0091</strain>
    </source>
</reference>
<feature type="compositionally biased region" description="Low complexity" evidence="1">
    <location>
        <begin position="79"/>
        <end position="100"/>
    </location>
</feature>
<dbReference type="AlphaFoldDB" id="A0A9P9KT81"/>
<evidence type="ECO:0000256" key="1">
    <source>
        <dbReference type="SAM" id="MobiDB-lite"/>
    </source>
</evidence>
<feature type="region of interest" description="Disordered" evidence="1">
    <location>
        <begin position="133"/>
        <end position="194"/>
    </location>
</feature>
<evidence type="ECO:0008006" key="5">
    <source>
        <dbReference type="Google" id="ProtNLM"/>
    </source>
</evidence>
<feature type="chain" id="PRO_5040447038" description="Apple domain-containing protein" evidence="2">
    <location>
        <begin position="23"/>
        <end position="453"/>
    </location>
</feature>
<sequence>MAPPKSLSAFVLALGFSLGANAGPCKPNASSALTSQSFETTSTAVVETTFSSTSHTTGLTWTTSSEKSLTSTAAESDVSDTTTLQSWSSSSSEDGGQLTSTVTTETGFVSTSDEASSSWSTASDLTLTSSTIISETETSTTEDASSSTSTFSESSSISDSELPTTTTSQAAESSTTTTSEAPATTTQVGPRLGFFNGGFEDQTVDGLPWIIGRSAEIKTDPANAHGGERYALARFPITGTGRPIDPLRQTVTGIDGTKKYLLTFYWTFTDASSLEGITCTFFTYVQGLVEAKNLWNPTQPVNQYVKRQLVVSFPATTTTADIFFNWKCYSTQTTWAGAEVRIDDVSLVEYDPPCTLRNAPSDGLLCGGVGRFNNPAAESYRIDFSSELIHFDFCAQACAGTQGCKTFVHPGVLIATCKLYSATPQELDFQESAPGIRVNQPECYQCRPLEIDG</sequence>
<dbReference type="OrthoDB" id="5101619at2759"/>
<feature type="region of interest" description="Disordered" evidence="1">
    <location>
        <begin position="65"/>
        <end position="102"/>
    </location>
</feature>
<comment type="caution">
    <text evidence="3">The sequence shown here is derived from an EMBL/GenBank/DDBJ whole genome shotgun (WGS) entry which is preliminary data.</text>
</comment>
<evidence type="ECO:0000313" key="4">
    <source>
        <dbReference type="Proteomes" id="UP000736672"/>
    </source>
</evidence>
<organism evidence="3 4">
    <name type="scientific">Fusarium solani</name>
    <name type="common">Filamentous fungus</name>
    <dbReference type="NCBI Taxonomy" id="169388"/>
    <lineage>
        <taxon>Eukaryota</taxon>
        <taxon>Fungi</taxon>
        <taxon>Dikarya</taxon>
        <taxon>Ascomycota</taxon>
        <taxon>Pezizomycotina</taxon>
        <taxon>Sordariomycetes</taxon>
        <taxon>Hypocreomycetidae</taxon>
        <taxon>Hypocreales</taxon>
        <taxon>Nectriaceae</taxon>
        <taxon>Fusarium</taxon>
        <taxon>Fusarium solani species complex</taxon>
    </lineage>
</organism>
<dbReference type="Gene3D" id="3.30.30.180">
    <property type="match status" value="1"/>
</dbReference>
<evidence type="ECO:0000313" key="3">
    <source>
        <dbReference type="EMBL" id="KAH7267980.1"/>
    </source>
</evidence>
<dbReference type="EMBL" id="JAGTJS010000005">
    <property type="protein sequence ID" value="KAH7267980.1"/>
    <property type="molecule type" value="Genomic_DNA"/>
</dbReference>
<feature type="compositionally biased region" description="Low complexity" evidence="1">
    <location>
        <begin position="133"/>
        <end position="187"/>
    </location>
</feature>
<gene>
    <name evidence="3" type="ORF">B0J15DRAFT_229084</name>
</gene>
<name>A0A9P9KT81_FUSSL</name>
<accession>A0A9P9KT81</accession>
<dbReference type="Proteomes" id="UP000736672">
    <property type="component" value="Unassembled WGS sequence"/>
</dbReference>
<evidence type="ECO:0000256" key="2">
    <source>
        <dbReference type="SAM" id="SignalP"/>
    </source>
</evidence>